<name>A0ABW5WA35_9PSEU</name>
<evidence type="ECO:0000256" key="2">
    <source>
        <dbReference type="SAM" id="Phobius"/>
    </source>
</evidence>
<keyword evidence="2" id="KW-1133">Transmembrane helix</keyword>
<reference evidence="4" key="1">
    <citation type="journal article" date="2019" name="Int. J. Syst. Evol. Microbiol.">
        <title>The Global Catalogue of Microorganisms (GCM) 10K type strain sequencing project: providing services to taxonomists for standard genome sequencing and annotation.</title>
        <authorList>
            <consortium name="The Broad Institute Genomics Platform"/>
            <consortium name="The Broad Institute Genome Sequencing Center for Infectious Disease"/>
            <person name="Wu L."/>
            <person name="Ma J."/>
        </authorList>
    </citation>
    <scope>NUCLEOTIDE SEQUENCE [LARGE SCALE GENOMIC DNA]</scope>
    <source>
        <strain evidence="4">IBRC-M 10906</strain>
    </source>
</reference>
<keyword evidence="4" id="KW-1185">Reference proteome</keyword>
<protein>
    <submittedName>
        <fullName evidence="3">Uncharacterized protein</fullName>
    </submittedName>
</protein>
<evidence type="ECO:0000313" key="3">
    <source>
        <dbReference type="EMBL" id="MFD2799448.1"/>
    </source>
</evidence>
<evidence type="ECO:0000313" key="4">
    <source>
        <dbReference type="Proteomes" id="UP001597478"/>
    </source>
</evidence>
<keyword evidence="2" id="KW-0472">Membrane</keyword>
<feature type="transmembrane region" description="Helical" evidence="2">
    <location>
        <begin position="23"/>
        <end position="45"/>
    </location>
</feature>
<sequence length="194" mass="20129">MNTPAAPPPAQDSRTRPRTSKRWPWITGLVAAFVVGGAAGAAGAIRVADRQPVTRTAAVAAPVTSVTTVTDTVTETVTDTVTETVTESYTEPALPPETVTVEEEAPAAPPRPDPADGVTAGVYQVGVDIEPGRYRTDGPLPGGMGFCYWSRNTDDSGEFESIITNGGLEGPGSVTVNDGEFLELSGDCVWTHAG</sequence>
<gene>
    <name evidence="3" type="ORF">ACFS2C_08590</name>
</gene>
<proteinExistence type="predicted"/>
<dbReference type="RefSeq" id="WP_377385511.1">
    <property type="nucleotide sequence ID" value="NZ_JBHSAN010000006.1"/>
</dbReference>
<keyword evidence="2" id="KW-0812">Transmembrane</keyword>
<dbReference type="EMBL" id="JBHUOF010000007">
    <property type="protein sequence ID" value="MFD2799448.1"/>
    <property type="molecule type" value="Genomic_DNA"/>
</dbReference>
<feature type="region of interest" description="Disordered" evidence="1">
    <location>
        <begin position="1"/>
        <end position="21"/>
    </location>
</feature>
<accession>A0ABW5WA35</accession>
<organism evidence="3 4">
    <name type="scientific">Prauserella oleivorans</name>
    <dbReference type="NCBI Taxonomy" id="1478153"/>
    <lineage>
        <taxon>Bacteria</taxon>
        <taxon>Bacillati</taxon>
        <taxon>Actinomycetota</taxon>
        <taxon>Actinomycetes</taxon>
        <taxon>Pseudonocardiales</taxon>
        <taxon>Pseudonocardiaceae</taxon>
        <taxon>Prauserella</taxon>
    </lineage>
</organism>
<feature type="compositionally biased region" description="Pro residues" evidence="1">
    <location>
        <begin position="1"/>
        <end position="10"/>
    </location>
</feature>
<comment type="caution">
    <text evidence="3">The sequence shown here is derived from an EMBL/GenBank/DDBJ whole genome shotgun (WGS) entry which is preliminary data.</text>
</comment>
<evidence type="ECO:0000256" key="1">
    <source>
        <dbReference type="SAM" id="MobiDB-lite"/>
    </source>
</evidence>
<dbReference type="Proteomes" id="UP001597478">
    <property type="component" value="Unassembled WGS sequence"/>
</dbReference>